<feature type="compositionally biased region" description="Basic residues" evidence="1">
    <location>
        <begin position="114"/>
        <end position="124"/>
    </location>
</feature>
<name>A0A4R3LJF4_9GAMM</name>
<dbReference type="EMBL" id="SMAF01000003">
    <property type="protein sequence ID" value="TCT00410.1"/>
    <property type="molecule type" value="Genomic_DNA"/>
</dbReference>
<evidence type="ECO:0000256" key="1">
    <source>
        <dbReference type="SAM" id="MobiDB-lite"/>
    </source>
</evidence>
<feature type="compositionally biased region" description="Basic residues" evidence="1">
    <location>
        <begin position="39"/>
        <end position="49"/>
    </location>
</feature>
<evidence type="ECO:0000313" key="2">
    <source>
        <dbReference type="EMBL" id="TCT00410.1"/>
    </source>
</evidence>
<feature type="compositionally biased region" description="Basic and acidic residues" evidence="1">
    <location>
        <begin position="65"/>
        <end position="75"/>
    </location>
</feature>
<feature type="compositionally biased region" description="Basic and acidic residues" evidence="1">
    <location>
        <begin position="235"/>
        <end position="244"/>
    </location>
</feature>
<feature type="region of interest" description="Disordered" evidence="1">
    <location>
        <begin position="1"/>
        <end position="20"/>
    </location>
</feature>
<reference evidence="2 3" key="1">
    <citation type="submission" date="2019-03" db="EMBL/GenBank/DDBJ databases">
        <title>Genomic Encyclopedia of Type Strains, Phase IV (KMG-IV): sequencing the most valuable type-strain genomes for metagenomic binning, comparative biology and taxonomic classification.</title>
        <authorList>
            <person name="Goeker M."/>
        </authorList>
    </citation>
    <scope>NUCLEOTIDE SEQUENCE [LARGE SCALE GENOMIC DNA]</scope>
    <source>
        <strain evidence="2 3">DSM 21944</strain>
    </source>
</reference>
<evidence type="ECO:0000313" key="3">
    <source>
        <dbReference type="Proteomes" id="UP000294599"/>
    </source>
</evidence>
<protein>
    <submittedName>
        <fullName evidence="2">Uncharacterized protein</fullName>
    </submittedName>
</protein>
<organism evidence="2 3">
    <name type="scientific">Pseudofulvimonas gallinarii</name>
    <dbReference type="NCBI Taxonomy" id="634155"/>
    <lineage>
        <taxon>Bacteria</taxon>
        <taxon>Pseudomonadati</taxon>
        <taxon>Pseudomonadota</taxon>
        <taxon>Gammaproteobacteria</taxon>
        <taxon>Lysobacterales</taxon>
        <taxon>Rhodanobacteraceae</taxon>
        <taxon>Pseudofulvimonas</taxon>
    </lineage>
</organism>
<proteinExistence type="predicted"/>
<feature type="compositionally biased region" description="Basic and acidic residues" evidence="1">
    <location>
        <begin position="140"/>
        <end position="151"/>
    </location>
</feature>
<feature type="region of interest" description="Disordered" evidence="1">
    <location>
        <begin position="213"/>
        <end position="293"/>
    </location>
</feature>
<comment type="caution">
    <text evidence="2">The sequence shown here is derived from an EMBL/GenBank/DDBJ whole genome shotgun (WGS) entry which is preliminary data.</text>
</comment>
<sequence length="293" mass="32670">MQSGCRRTAATTHQHTSTTATATLTRACISAPTISGSTHARRWLKRRHSREGGSPANEALVQEPLDPRLRGDDKPMQSGCRSAAATTHQHSSTTATATLTRACISDPTISGSTHARRLLKRRHSREGGNPANEALVQEPLDPRLRGDDKPMQPRRSPHTCSTHSPPQRLRWHTTWDDKLDAARTRALTRPPPPRSRVRSPDCRLSAHACPWLDGRHSREGGNPANEAPVQNPLDPRLRGDDKPMQPRRSPHTCSTHSPPQRLRWHTTWDDKLDAARTRALTRPPPQRSRVPMT</sequence>
<feature type="compositionally biased region" description="Basic and acidic residues" evidence="1">
    <location>
        <begin position="266"/>
        <end position="276"/>
    </location>
</feature>
<feature type="region of interest" description="Disordered" evidence="1">
    <location>
        <begin position="36"/>
        <end position="173"/>
    </location>
</feature>
<dbReference type="AlphaFoldDB" id="A0A4R3LJF4"/>
<gene>
    <name evidence="2" type="ORF">EDC25_103178</name>
</gene>
<keyword evidence="3" id="KW-1185">Reference proteome</keyword>
<feature type="compositionally biased region" description="Low complexity" evidence="1">
    <location>
        <begin position="81"/>
        <end position="102"/>
    </location>
</feature>
<feature type="region of interest" description="Disordered" evidence="1">
    <location>
        <begin position="183"/>
        <end position="202"/>
    </location>
</feature>
<dbReference type="Proteomes" id="UP000294599">
    <property type="component" value="Unassembled WGS sequence"/>
</dbReference>
<accession>A0A4R3LJF4</accession>